<keyword evidence="6 8" id="KW-1133">Transmembrane helix</keyword>
<evidence type="ECO:0000256" key="3">
    <source>
        <dbReference type="ARBA" id="ARBA00022448"/>
    </source>
</evidence>
<protein>
    <recommendedName>
        <fullName evidence="8">Probable membrane transporter protein</fullName>
    </recommendedName>
</protein>
<evidence type="ECO:0000256" key="6">
    <source>
        <dbReference type="ARBA" id="ARBA00022989"/>
    </source>
</evidence>
<keyword evidence="4 8" id="KW-1003">Cell membrane</keyword>
<feature type="transmembrane region" description="Helical" evidence="8">
    <location>
        <begin position="189"/>
        <end position="209"/>
    </location>
</feature>
<dbReference type="Proteomes" id="UP001172911">
    <property type="component" value="Unassembled WGS sequence"/>
</dbReference>
<dbReference type="Pfam" id="PF01925">
    <property type="entry name" value="TauE"/>
    <property type="match status" value="1"/>
</dbReference>
<evidence type="ECO:0000256" key="4">
    <source>
        <dbReference type="ARBA" id="ARBA00022475"/>
    </source>
</evidence>
<feature type="transmembrane region" description="Helical" evidence="8">
    <location>
        <begin position="43"/>
        <end position="61"/>
    </location>
</feature>
<feature type="transmembrane region" description="Helical" evidence="8">
    <location>
        <begin position="98"/>
        <end position="116"/>
    </location>
</feature>
<gene>
    <name evidence="9" type="ORF">P6N53_10875</name>
</gene>
<evidence type="ECO:0000256" key="7">
    <source>
        <dbReference type="ARBA" id="ARBA00023136"/>
    </source>
</evidence>
<reference evidence="9" key="1">
    <citation type="journal article" date="2023" name="J. Hazard. Mater.">
        <title>Anaerobic biodegradation of pyrene and benzo[a]pyrene by a new sulfate-reducing Desulforamulus aquiferis strain DSA.</title>
        <authorList>
            <person name="Zhang Z."/>
            <person name="Sun J."/>
            <person name="Gong X."/>
            <person name="Wang C."/>
            <person name="Wang H."/>
        </authorList>
    </citation>
    <scope>NUCLEOTIDE SEQUENCE</scope>
    <source>
        <strain evidence="9">DSA</strain>
    </source>
</reference>
<feature type="transmembrane region" description="Helical" evidence="8">
    <location>
        <begin position="215"/>
        <end position="237"/>
    </location>
</feature>
<dbReference type="PANTHER" id="PTHR30269:SF37">
    <property type="entry name" value="MEMBRANE TRANSPORTER PROTEIN"/>
    <property type="match status" value="1"/>
</dbReference>
<evidence type="ECO:0000256" key="5">
    <source>
        <dbReference type="ARBA" id="ARBA00022692"/>
    </source>
</evidence>
<dbReference type="PANTHER" id="PTHR30269">
    <property type="entry name" value="TRANSMEMBRANE PROTEIN YFCA"/>
    <property type="match status" value="1"/>
</dbReference>
<feature type="transmembrane region" description="Helical" evidence="8">
    <location>
        <begin position="7"/>
        <end position="37"/>
    </location>
</feature>
<evidence type="ECO:0000256" key="2">
    <source>
        <dbReference type="ARBA" id="ARBA00009142"/>
    </source>
</evidence>
<sequence>MYEWIFAAIIVFIASALQAITGFGFAIMATPFLLLVFNSRDCIQMSIFLSLFIALVLTPRIKKDIDYKLLKRLIWGGFVGVPIGLLFFAYVSLSTLKITVSIAILIVTCFLLFRCYNSYRTQKMEVPDLETEEQEAKTEAEVFKYQEKRNEVMVGLSSGVMTTSIGMPGVPLALYFNAKNERKEVVRSTTLAFFIFVYTVSIIAQLLTVKIGLEVLIASLILTPAAALGIVIGNVLFGKINQQVFQLIANGILLYTGFYMLINTF</sequence>
<feature type="transmembrane region" description="Helical" evidence="8">
    <location>
        <begin position="244"/>
        <end position="262"/>
    </location>
</feature>
<dbReference type="InterPro" id="IPR052017">
    <property type="entry name" value="TSUP"/>
</dbReference>
<comment type="subcellular location">
    <subcellularLocation>
        <location evidence="1 8">Cell membrane</location>
        <topology evidence="1 8">Multi-pass membrane protein</topology>
    </subcellularLocation>
</comment>
<dbReference type="GO" id="GO:0005886">
    <property type="term" value="C:plasma membrane"/>
    <property type="evidence" value="ECO:0007669"/>
    <property type="project" value="UniProtKB-SubCell"/>
</dbReference>
<evidence type="ECO:0000313" key="9">
    <source>
        <dbReference type="EMBL" id="MDO7787720.1"/>
    </source>
</evidence>
<evidence type="ECO:0000313" key="10">
    <source>
        <dbReference type="Proteomes" id="UP001172911"/>
    </source>
</evidence>
<keyword evidence="10" id="KW-1185">Reference proteome</keyword>
<keyword evidence="5 8" id="KW-0812">Transmembrane</keyword>
<keyword evidence="7 8" id="KW-0472">Membrane</keyword>
<comment type="similarity">
    <text evidence="2 8">Belongs to the 4-toluene sulfonate uptake permease (TSUP) (TC 2.A.102) family.</text>
</comment>
<evidence type="ECO:0000256" key="8">
    <source>
        <dbReference type="RuleBase" id="RU363041"/>
    </source>
</evidence>
<proteinExistence type="inferred from homology"/>
<dbReference type="RefSeq" id="WP_304542991.1">
    <property type="nucleotide sequence ID" value="NZ_JARPTC010000015.1"/>
</dbReference>
<reference evidence="9" key="2">
    <citation type="submission" date="2023-03" db="EMBL/GenBank/DDBJ databases">
        <authorList>
            <person name="Zhang Z."/>
        </authorList>
    </citation>
    <scope>NUCLEOTIDE SEQUENCE</scope>
    <source>
        <strain evidence="9">DSA</strain>
    </source>
</reference>
<dbReference type="EMBL" id="JARPTC010000015">
    <property type="protein sequence ID" value="MDO7787720.1"/>
    <property type="molecule type" value="Genomic_DNA"/>
</dbReference>
<accession>A0AAW7ZEL3</accession>
<organism evidence="9 10">
    <name type="scientific">Desulforamulus aquiferis</name>
    <dbReference type="NCBI Taxonomy" id="1397668"/>
    <lineage>
        <taxon>Bacteria</taxon>
        <taxon>Bacillati</taxon>
        <taxon>Bacillota</taxon>
        <taxon>Clostridia</taxon>
        <taxon>Eubacteriales</taxon>
        <taxon>Peptococcaceae</taxon>
        <taxon>Desulforamulus</taxon>
    </lineage>
</organism>
<dbReference type="InterPro" id="IPR002781">
    <property type="entry name" value="TM_pro_TauE-like"/>
</dbReference>
<feature type="transmembrane region" description="Helical" evidence="8">
    <location>
        <begin position="73"/>
        <end position="92"/>
    </location>
</feature>
<evidence type="ECO:0000256" key="1">
    <source>
        <dbReference type="ARBA" id="ARBA00004651"/>
    </source>
</evidence>
<comment type="caution">
    <text evidence="9">The sequence shown here is derived from an EMBL/GenBank/DDBJ whole genome shotgun (WGS) entry which is preliminary data.</text>
</comment>
<keyword evidence="3" id="KW-0813">Transport</keyword>
<name>A0AAW7ZEL3_9FIRM</name>
<dbReference type="AlphaFoldDB" id="A0AAW7ZEL3"/>